<evidence type="ECO:0000256" key="4">
    <source>
        <dbReference type="ARBA" id="ARBA00022679"/>
    </source>
</evidence>
<sequence>MAPSDDELPKRDVKQPLLFECAWEVANKVGGIYTVIKTKVPVTVSEYGDRYTLIGPLSYKTAPLEVEAHEPTDPILKSVLKDMHDRGVKYLYGRWLIEGAPKVLLFDTGSVHHRLDEWKGDLWNLAGIPTPPSDNETNETVIFGYLVAWFLGEFVAKQLTHAVVAHFHEWQAGLAIPLLRKRHVDVTTIFTTHATLLGRYLCAGSVDFYNNLQYFDVDHEAGKRGIYHRYCIERSSAHCADVFTTVSHITAYESEHLLKRKPDGVLPNGLNVIKFQAMHEFQNMHAISKAKINEFVRGHFYGHYDFDLENTLYMFTAGRYEYRNKGVDMFIESLARLNHRLQKVGSNVTIVAFIIMPAATNSYTIEALKGQAVTKQLHDTVTEIQNRIGQRMFERAARYTGDDAVEIPSMENLLSDEDKILLKRRIFALKRHSLPPVTTHNMVDDANDPILNQIRRVKLFNHGHDRVKIVFHPDFLNANNPILGLDYEEFVRGCHLGVFPSYYEPWGYTPAECTVMGIPSVTTNLSGFGSFMQDLIERPEDEGCYIVDRRMKSIEDSVNQNRRQRINQRNRVERLSPLLDWKNLGIEYSKARQLALRRAYPDAFDEDDDFDFGTGVGFGGGVERPAFSIPGSPMYRNGTATPGDLGTLTEEMQRLGTSDYRGSISGSMQWPGISKEDEDEGYPFPLVMKVRSRNGSIRSGTSTPGFGGGSRGDVGYSKILSEKDLQQADEALSFAQKATNGR</sequence>
<dbReference type="FunFam" id="3.40.50.2000:FF:000177">
    <property type="entry name" value="Glycogen [starch] synthase"/>
    <property type="match status" value="1"/>
</dbReference>
<evidence type="ECO:0000256" key="2">
    <source>
        <dbReference type="ARBA" id="ARBA00010686"/>
    </source>
</evidence>
<evidence type="ECO:0000256" key="9">
    <source>
        <dbReference type="SAM" id="MobiDB-lite"/>
    </source>
</evidence>
<comment type="catalytic activity">
    <reaction evidence="7">
        <text>[(1-&gt;4)-alpha-D-glucosyl](n) + UDP-alpha-D-glucose = [(1-&gt;4)-alpha-D-glucosyl](n+1) + UDP + H(+)</text>
        <dbReference type="Rhea" id="RHEA:18549"/>
        <dbReference type="Rhea" id="RHEA-COMP:9584"/>
        <dbReference type="Rhea" id="RHEA-COMP:9587"/>
        <dbReference type="ChEBI" id="CHEBI:15378"/>
        <dbReference type="ChEBI" id="CHEBI:15444"/>
        <dbReference type="ChEBI" id="CHEBI:58223"/>
        <dbReference type="ChEBI" id="CHEBI:58885"/>
        <dbReference type="EC" id="2.4.1.11"/>
    </reaction>
    <physiologicalReaction direction="left-to-right" evidence="7">
        <dbReference type="Rhea" id="RHEA:18550"/>
    </physiologicalReaction>
</comment>
<comment type="function">
    <text evidence="6">Glycogen synthase participates in the glycogen biosynthetic process along with glycogenin and glycogen branching enzyme. Extends the primer composed of a few glucose units formed by glycogenin by adding new glucose units to it. In this context, glycogen synthase transfers the glycosyl residue from UDP-Glc to the non-reducing end of alpha-1,4-glucan.</text>
</comment>
<dbReference type="PANTHER" id="PTHR10176">
    <property type="entry name" value="GLYCOGEN SYNTHASE"/>
    <property type="match status" value="1"/>
</dbReference>
<evidence type="ECO:0000256" key="8">
    <source>
        <dbReference type="RuleBase" id="RU363104"/>
    </source>
</evidence>
<evidence type="ECO:0000256" key="3">
    <source>
        <dbReference type="ARBA" id="ARBA00022676"/>
    </source>
</evidence>
<name>A0AAV5AN13_9AGAM</name>
<dbReference type="GO" id="GO:0005978">
    <property type="term" value="P:glycogen biosynthetic process"/>
    <property type="evidence" value="ECO:0007669"/>
    <property type="project" value="UniProtKB-KW"/>
</dbReference>
<evidence type="ECO:0000256" key="7">
    <source>
        <dbReference type="ARBA" id="ARBA00047345"/>
    </source>
</evidence>
<dbReference type="Proteomes" id="UP001050691">
    <property type="component" value="Unassembled WGS sequence"/>
</dbReference>
<dbReference type="GO" id="GO:0004373">
    <property type="term" value="F:alpha-1,4-glucan glucosyltransferase (UDP-glucose donor) activity"/>
    <property type="evidence" value="ECO:0007669"/>
    <property type="project" value="UniProtKB-EC"/>
</dbReference>
<evidence type="ECO:0000256" key="1">
    <source>
        <dbReference type="ARBA" id="ARBA00004964"/>
    </source>
</evidence>
<evidence type="ECO:0000313" key="10">
    <source>
        <dbReference type="EMBL" id="GJJ14276.1"/>
    </source>
</evidence>
<dbReference type="AlphaFoldDB" id="A0AAV5AN13"/>
<keyword evidence="5 8" id="KW-0320">Glycogen biosynthesis</keyword>
<protein>
    <recommendedName>
        <fullName evidence="8">Glycogen [starch] synthase</fullName>
        <ecNumber evidence="8">2.4.1.11</ecNumber>
    </recommendedName>
</protein>
<dbReference type="Gene3D" id="3.40.50.2000">
    <property type="entry name" value="Glycogen Phosphorylase B"/>
    <property type="match status" value="2"/>
</dbReference>
<proteinExistence type="inferred from homology"/>
<comment type="function">
    <text evidence="8">Transfers the glycosyl residue from UDP-Glc to the non-reducing end of alpha-1,4-glucan.</text>
</comment>
<dbReference type="EMBL" id="BPWL01000009">
    <property type="protein sequence ID" value="GJJ14276.1"/>
    <property type="molecule type" value="Genomic_DNA"/>
</dbReference>
<comment type="pathway">
    <text evidence="1 8">Glycan biosynthesis; glycogen biosynthesis.</text>
</comment>
<dbReference type="FunFam" id="3.40.50.2000:FF:000045">
    <property type="entry name" value="Glycogen [starch] synthase"/>
    <property type="match status" value="1"/>
</dbReference>
<dbReference type="SUPFAM" id="SSF53756">
    <property type="entry name" value="UDP-Glycosyltransferase/glycogen phosphorylase"/>
    <property type="match status" value="2"/>
</dbReference>
<gene>
    <name evidence="10" type="primary">GSY1</name>
    <name evidence="10" type="ORF">Clacol_008540</name>
</gene>
<dbReference type="Pfam" id="PF05693">
    <property type="entry name" value="Glycogen_syn"/>
    <property type="match status" value="1"/>
</dbReference>
<dbReference type="PANTHER" id="PTHR10176:SF3">
    <property type="entry name" value="GLYCOGEN [STARCH] SYNTHASE"/>
    <property type="match status" value="1"/>
</dbReference>
<dbReference type="InterPro" id="IPR008631">
    <property type="entry name" value="Glycogen_synth"/>
</dbReference>
<reference evidence="10" key="1">
    <citation type="submission" date="2021-10" db="EMBL/GenBank/DDBJ databases">
        <title>De novo Genome Assembly of Clathrus columnatus (Basidiomycota, Fungi) Using Illumina and Nanopore Sequence Data.</title>
        <authorList>
            <person name="Ogiso-Tanaka E."/>
            <person name="Itagaki H."/>
            <person name="Hosoya T."/>
            <person name="Hosaka K."/>
        </authorList>
    </citation>
    <scope>NUCLEOTIDE SEQUENCE</scope>
    <source>
        <strain evidence="10">MO-923</strain>
    </source>
</reference>
<dbReference type="GO" id="GO:0005737">
    <property type="term" value="C:cytoplasm"/>
    <property type="evidence" value="ECO:0007669"/>
    <property type="project" value="TreeGrafter"/>
</dbReference>
<comment type="caution">
    <text evidence="10">The sequence shown here is derived from an EMBL/GenBank/DDBJ whole genome shotgun (WGS) entry which is preliminary data.</text>
</comment>
<accession>A0AAV5AN13</accession>
<evidence type="ECO:0000256" key="6">
    <source>
        <dbReference type="ARBA" id="ARBA00043883"/>
    </source>
</evidence>
<keyword evidence="4 8" id="KW-0808">Transferase</keyword>
<organism evidence="10 11">
    <name type="scientific">Clathrus columnatus</name>
    <dbReference type="NCBI Taxonomy" id="1419009"/>
    <lineage>
        <taxon>Eukaryota</taxon>
        <taxon>Fungi</taxon>
        <taxon>Dikarya</taxon>
        <taxon>Basidiomycota</taxon>
        <taxon>Agaricomycotina</taxon>
        <taxon>Agaricomycetes</taxon>
        <taxon>Phallomycetidae</taxon>
        <taxon>Phallales</taxon>
        <taxon>Clathraceae</taxon>
        <taxon>Clathrus</taxon>
    </lineage>
</organism>
<keyword evidence="3 8" id="KW-0328">Glycosyltransferase</keyword>
<keyword evidence="11" id="KW-1185">Reference proteome</keyword>
<feature type="region of interest" description="Disordered" evidence="9">
    <location>
        <begin position="695"/>
        <end position="718"/>
    </location>
</feature>
<evidence type="ECO:0000256" key="5">
    <source>
        <dbReference type="ARBA" id="ARBA00023056"/>
    </source>
</evidence>
<evidence type="ECO:0000313" key="11">
    <source>
        <dbReference type="Proteomes" id="UP001050691"/>
    </source>
</evidence>
<dbReference type="EC" id="2.4.1.11" evidence="8"/>
<comment type="similarity">
    <text evidence="2 8">Belongs to the glycosyltransferase 3 family.</text>
</comment>